<protein>
    <submittedName>
        <fullName evidence="1">Uncharacterized protein</fullName>
    </submittedName>
</protein>
<gene>
    <name evidence="1" type="ORF">CMV_022016</name>
</gene>
<proteinExistence type="predicted"/>
<dbReference type="EMBL" id="JRKL02004511">
    <property type="protein sequence ID" value="KAF3952417.1"/>
    <property type="molecule type" value="Genomic_DNA"/>
</dbReference>
<organism evidence="1 2">
    <name type="scientific">Castanea mollissima</name>
    <name type="common">Chinese chestnut</name>
    <dbReference type="NCBI Taxonomy" id="60419"/>
    <lineage>
        <taxon>Eukaryota</taxon>
        <taxon>Viridiplantae</taxon>
        <taxon>Streptophyta</taxon>
        <taxon>Embryophyta</taxon>
        <taxon>Tracheophyta</taxon>
        <taxon>Spermatophyta</taxon>
        <taxon>Magnoliopsida</taxon>
        <taxon>eudicotyledons</taxon>
        <taxon>Gunneridae</taxon>
        <taxon>Pentapetalae</taxon>
        <taxon>rosids</taxon>
        <taxon>fabids</taxon>
        <taxon>Fagales</taxon>
        <taxon>Fagaceae</taxon>
        <taxon>Castanea</taxon>
    </lineage>
</organism>
<comment type="caution">
    <text evidence="1">The sequence shown here is derived from an EMBL/GenBank/DDBJ whole genome shotgun (WGS) entry which is preliminary data.</text>
</comment>
<evidence type="ECO:0000313" key="1">
    <source>
        <dbReference type="EMBL" id="KAF3952417.1"/>
    </source>
</evidence>
<accession>A0A8J4QIQ1</accession>
<name>A0A8J4QIQ1_9ROSI</name>
<sequence>MNQVGEIICEGERSNIFVDPPSLLSRDLFLKDCSDIRHFMVPYTGIPRWLNSKHQDQSVGNSRSFGVDRKFPNVFAVYFAFGLGSQLPSYYIFFDVYLSINGCEKVRIYSFMLNRDATDTLGILSRSHHKLQKLLDESEPSHYNHVEVTYEWRRETDRNNPPCEIRRHTNTHTYSTSWTCFTYHQSCSKSSSWIKHVVSKGHLGFQNEADSIILKLAGFFLMSFKCQDDDTLYYPMVYHKFLRYIRFIFRFVSLSAPWAFGP</sequence>
<dbReference type="AlphaFoldDB" id="A0A8J4QIQ1"/>
<dbReference type="Proteomes" id="UP000737018">
    <property type="component" value="Unassembled WGS sequence"/>
</dbReference>
<reference evidence="1" key="1">
    <citation type="submission" date="2020-03" db="EMBL/GenBank/DDBJ databases">
        <title>Castanea mollissima Vanexum genome sequencing.</title>
        <authorList>
            <person name="Staton M."/>
        </authorList>
    </citation>
    <scope>NUCLEOTIDE SEQUENCE</scope>
    <source>
        <tissue evidence="1">Leaf</tissue>
    </source>
</reference>
<evidence type="ECO:0000313" key="2">
    <source>
        <dbReference type="Proteomes" id="UP000737018"/>
    </source>
</evidence>
<keyword evidence="2" id="KW-1185">Reference proteome</keyword>